<dbReference type="Proteomes" id="UP000054532">
    <property type="component" value="Unassembled WGS sequence"/>
</dbReference>
<protein>
    <recommendedName>
        <fullName evidence="2">HTH CENPB-type domain-containing protein</fullName>
    </recommendedName>
</protein>
<dbReference type="GO" id="GO:0006313">
    <property type="term" value="P:DNA transposition"/>
    <property type="evidence" value="ECO:0007669"/>
    <property type="project" value="InterPro"/>
</dbReference>
<dbReference type="GO" id="GO:0004803">
    <property type="term" value="F:transposase activity"/>
    <property type="evidence" value="ECO:0007669"/>
    <property type="project" value="InterPro"/>
</dbReference>
<feature type="domain" description="HTH CENPB-type" evidence="2">
    <location>
        <begin position="52"/>
        <end position="121"/>
    </location>
</feature>
<dbReference type="PROSITE" id="PS51253">
    <property type="entry name" value="HTH_CENPB"/>
    <property type="match status" value="1"/>
</dbReference>
<dbReference type="InterPro" id="IPR006600">
    <property type="entry name" value="HTH_CenpB_DNA-bd_dom"/>
</dbReference>
<evidence type="ECO:0000313" key="3">
    <source>
        <dbReference type="EMBL" id="ETM35668.1"/>
    </source>
</evidence>
<evidence type="ECO:0000259" key="2">
    <source>
        <dbReference type="PROSITE" id="PS51253"/>
    </source>
</evidence>
<proteinExistence type="predicted"/>
<gene>
    <name evidence="3" type="ORF">L914_17456</name>
</gene>
<dbReference type="Pfam" id="PF01527">
    <property type="entry name" value="HTH_Tnp_1"/>
    <property type="match status" value="1"/>
</dbReference>
<dbReference type="InterPro" id="IPR009057">
    <property type="entry name" value="Homeodomain-like_sf"/>
</dbReference>
<name>W2MJ09_PHYNI</name>
<accession>W2MJ09</accession>
<dbReference type="EMBL" id="KI695451">
    <property type="protein sequence ID" value="ETM35668.1"/>
    <property type="molecule type" value="Genomic_DNA"/>
</dbReference>
<dbReference type="SUPFAM" id="SSF46689">
    <property type="entry name" value="Homeodomain-like"/>
    <property type="match status" value="1"/>
</dbReference>
<dbReference type="InterPro" id="IPR002514">
    <property type="entry name" value="Transposase_8"/>
</dbReference>
<sequence>MPKFPVEVKKAAVAQVQEGRTVSDVAASLVIIARTIRKWVTAASNGDSLDHARRGPKPVLPEEAERHIHDWIVGRQLVGFSVDRGQILRKAREIALLVCGQKVGDGWYRRFLERNPALASRTAQSLTMKRNNVSDDDITTLFYNLA</sequence>
<evidence type="ECO:0000256" key="1">
    <source>
        <dbReference type="ARBA" id="ARBA00023125"/>
    </source>
</evidence>
<organism evidence="3">
    <name type="scientific">Phytophthora nicotianae</name>
    <name type="common">Potato buckeye rot agent</name>
    <name type="synonym">Phytophthora parasitica</name>
    <dbReference type="NCBI Taxonomy" id="4792"/>
    <lineage>
        <taxon>Eukaryota</taxon>
        <taxon>Sar</taxon>
        <taxon>Stramenopiles</taxon>
        <taxon>Oomycota</taxon>
        <taxon>Peronosporomycetes</taxon>
        <taxon>Peronosporales</taxon>
        <taxon>Peronosporaceae</taxon>
        <taxon>Phytophthora</taxon>
    </lineage>
</organism>
<reference evidence="3" key="1">
    <citation type="submission" date="2013-11" db="EMBL/GenBank/DDBJ databases">
        <title>The Genome Sequence of Phytophthora parasitica IAC_01/95.</title>
        <authorList>
            <consortium name="The Broad Institute Genomics Platform"/>
            <person name="Russ C."/>
            <person name="Tyler B."/>
            <person name="Panabieres F."/>
            <person name="Shan W."/>
            <person name="Tripathy S."/>
            <person name="Grunwald N."/>
            <person name="Machado M."/>
            <person name="Johnson C.S."/>
            <person name="Arredondo F."/>
            <person name="Hong C."/>
            <person name="Coffey M."/>
            <person name="Young S.K."/>
            <person name="Zeng Q."/>
            <person name="Gargeya S."/>
            <person name="Fitzgerald M."/>
            <person name="Abouelleil A."/>
            <person name="Alvarado L."/>
            <person name="Chapman S.B."/>
            <person name="Gainer-Dewar J."/>
            <person name="Goldberg J."/>
            <person name="Griggs A."/>
            <person name="Gujja S."/>
            <person name="Hansen M."/>
            <person name="Howarth C."/>
            <person name="Imamovic A."/>
            <person name="Ireland A."/>
            <person name="Larimer J."/>
            <person name="McCowan C."/>
            <person name="Murphy C."/>
            <person name="Pearson M."/>
            <person name="Poon T.W."/>
            <person name="Priest M."/>
            <person name="Roberts A."/>
            <person name="Saif S."/>
            <person name="Shea T."/>
            <person name="Sykes S."/>
            <person name="Wortman J."/>
            <person name="Nusbaum C."/>
            <person name="Birren B."/>
        </authorList>
    </citation>
    <scope>NUCLEOTIDE SEQUENCE [LARGE SCALE GENOMIC DNA]</scope>
    <source>
        <strain evidence="3">IAC_01/95</strain>
    </source>
</reference>
<keyword evidence="1" id="KW-0238">DNA-binding</keyword>
<dbReference type="VEuPathDB" id="FungiDB:PPTG_23844"/>
<dbReference type="GO" id="GO:0003677">
    <property type="term" value="F:DNA binding"/>
    <property type="evidence" value="ECO:0007669"/>
    <property type="project" value="UniProtKB-KW"/>
</dbReference>
<dbReference type="SMART" id="SM00674">
    <property type="entry name" value="CENPB"/>
    <property type="match status" value="1"/>
</dbReference>
<dbReference type="AlphaFoldDB" id="W2MJ09"/>